<evidence type="ECO:0000256" key="3">
    <source>
        <dbReference type="ARBA" id="ARBA00022723"/>
    </source>
</evidence>
<keyword evidence="9" id="KW-1185">Reference proteome</keyword>
<dbReference type="SUPFAM" id="SSF56219">
    <property type="entry name" value="DNase I-like"/>
    <property type="match status" value="1"/>
</dbReference>
<evidence type="ECO:0000256" key="2">
    <source>
        <dbReference type="ARBA" id="ARBA00007092"/>
    </source>
</evidence>
<feature type="region of interest" description="Disordered" evidence="6">
    <location>
        <begin position="693"/>
        <end position="727"/>
    </location>
</feature>
<dbReference type="EMBL" id="LLXI01001100">
    <property type="protein sequence ID" value="PKY51901.1"/>
    <property type="molecule type" value="Genomic_DNA"/>
</dbReference>
<dbReference type="GO" id="GO:0008081">
    <property type="term" value="F:phosphoric diester hydrolase activity"/>
    <property type="evidence" value="ECO:0007669"/>
    <property type="project" value="TreeGrafter"/>
</dbReference>
<dbReference type="VEuPathDB" id="FungiDB:RhiirFUN_004091"/>
<evidence type="ECO:0000256" key="4">
    <source>
        <dbReference type="ARBA" id="ARBA00022801"/>
    </source>
</evidence>
<dbReference type="VEuPathDB" id="FungiDB:FUN_003595"/>
<organism evidence="8 9">
    <name type="scientific">Rhizophagus irregularis</name>
    <dbReference type="NCBI Taxonomy" id="588596"/>
    <lineage>
        <taxon>Eukaryota</taxon>
        <taxon>Fungi</taxon>
        <taxon>Fungi incertae sedis</taxon>
        <taxon>Mucoromycota</taxon>
        <taxon>Glomeromycotina</taxon>
        <taxon>Glomeromycetes</taxon>
        <taxon>Glomerales</taxon>
        <taxon>Glomeraceae</taxon>
        <taxon>Rhizophagus</taxon>
    </lineage>
</organism>
<dbReference type="Proteomes" id="UP000234323">
    <property type="component" value="Unassembled WGS sequence"/>
</dbReference>
<feature type="compositionally biased region" description="Basic residues" evidence="6">
    <location>
        <begin position="711"/>
        <end position="727"/>
    </location>
</feature>
<dbReference type="GO" id="GO:0006284">
    <property type="term" value="P:base-excision repair"/>
    <property type="evidence" value="ECO:0007669"/>
    <property type="project" value="TreeGrafter"/>
</dbReference>
<protein>
    <recommendedName>
        <fullName evidence="7">Endonuclease/exonuclease/phosphatase domain-containing protein</fullName>
    </recommendedName>
</protein>
<evidence type="ECO:0000259" key="7">
    <source>
        <dbReference type="Pfam" id="PF03372"/>
    </source>
</evidence>
<evidence type="ECO:0000256" key="5">
    <source>
        <dbReference type="ARBA" id="ARBA00022842"/>
    </source>
</evidence>
<dbReference type="GO" id="GO:0046872">
    <property type="term" value="F:metal ion binding"/>
    <property type="evidence" value="ECO:0007669"/>
    <property type="project" value="UniProtKB-KW"/>
</dbReference>
<dbReference type="VEuPathDB" id="FungiDB:FUN_000118"/>
<dbReference type="Pfam" id="PF03372">
    <property type="entry name" value="Exo_endo_phos"/>
    <property type="match status" value="1"/>
</dbReference>
<evidence type="ECO:0000256" key="6">
    <source>
        <dbReference type="SAM" id="MobiDB-lite"/>
    </source>
</evidence>
<evidence type="ECO:0000313" key="8">
    <source>
        <dbReference type="EMBL" id="PKY51901.1"/>
    </source>
</evidence>
<dbReference type="Gene3D" id="3.60.10.10">
    <property type="entry name" value="Endonuclease/exonuclease/phosphatase"/>
    <property type="match status" value="1"/>
</dbReference>
<dbReference type="VEuPathDB" id="FungiDB:RhiirA1_516674"/>
<dbReference type="PANTHER" id="PTHR22748:SF6">
    <property type="entry name" value="DNA-(APURINIC OR APYRIMIDINIC SITE) ENDONUCLEASE"/>
    <property type="match status" value="1"/>
</dbReference>
<reference evidence="8 9" key="1">
    <citation type="submission" date="2015-10" db="EMBL/GenBank/DDBJ databases">
        <title>Genome analyses suggest a sexual origin of heterokaryosis in a supposedly ancient asexual fungus.</title>
        <authorList>
            <person name="Ropars J."/>
            <person name="Sedzielewska K."/>
            <person name="Noel J."/>
            <person name="Charron P."/>
            <person name="Farinelli L."/>
            <person name="Marton T."/>
            <person name="Kruger M."/>
            <person name="Pelin A."/>
            <person name="Brachmann A."/>
            <person name="Corradi N."/>
        </authorList>
    </citation>
    <scope>NUCLEOTIDE SEQUENCE [LARGE SCALE GENOMIC DNA]</scope>
    <source>
        <strain evidence="8 9">A4</strain>
    </source>
</reference>
<accession>A0A2I1GZ70</accession>
<keyword evidence="5" id="KW-0460">Magnesium</keyword>
<evidence type="ECO:0000313" key="9">
    <source>
        <dbReference type="Proteomes" id="UP000234323"/>
    </source>
</evidence>
<dbReference type="PANTHER" id="PTHR22748">
    <property type="entry name" value="AP ENDONUCLEASE"/>
    <property type="match status" value="1"/>
</dbReference>
<gene>
    <name evidence="8" type="ORF">RhiirA4_469210</name>
</gene>
<comment type="caution">
    <text evidence="8">The sequence shown here is derived from an EMBL/GenBank/DDBJ whole genome shotgun (WGS) entry which is preliminary data.</text>
</comment>
<feature type="region of interest" description="Disordered" evidence="6">
    <location>
        <begin position="199"/>
        <end position="230"/>
    </location>
</feature>
<dbReference type="VEuPathDB" id="FungiDB:FUN_024508"/>
<feature type="domain" description="Endonuclease/exonuclease/phosphatase" evidence="7">
    <location>
        <begin position="739"/>
        <end position="939"/>
    </location>
</feature>
<sequence>MGITPSKVDFIALEGYANKSDEERMNILTNAGMEITAIDNDIASFLGAEDEKLGAFIRGIITICIDLSNTNRNKEFKKYLDECKNLNNAILEQMHTEMNETIRMREEQWKLKEEYYFKNTTTKAHQIQIEVGAVDKEDRDRIKDHKYNKCKEMIMGTLPDSDSSEDEKVLTWETNSNTSSDDGKKLDKLQRKRYRSLHQASQQALNNTPNYTNKNTQMHEENENGNFGNSRHQSVTMAITDDHDMGENSLKSKESMYKPKTADDLKYFARLFTYQIRDQQDDQSIIELINTNKLLEYHVNTLGKITRYGNEYTYVGFFTETAKNNFIQDGRVLGGIGNFKDLFWLNKLNKNITMSITGIDKKYTDIEEVTKELEKKLGKIIDIKGKEKLGGKISMRVTMEIKCTEEELLNTWGILVNGRLIKVEPENYKHHVIKQRGRINASILDIPKEIDEVNFTKQLKEARARYWYKLNDNNGFYKIIAYFNNKEDRNRAIKATEDITTALEKCKITDDTTTADVTPARKQITERKIVTLTTQETIRKEIREETPGTTITHNQKEDDTTTKETLFNHTEETTEIIEEEENMTHDIIKGMAKMNLHNTDNDTTQADTTNTINTKDIDVTTTTIDNTITTIITTITTNRENNTRKEQEHDAMDTTVTEIEDTIEAGTKETEIMEDIEWLGAINWESFSDITRTKEEEREEGEVEKEGGKTKTNKNKKKKKKKIKSKKEKNNNLKIGCINVRGMNNDKKQGDIRKFLAKERWDIAIINETKLKEAKGKYIYMGWEAYECINSSYNSENAKNGIIILLRKEINDRRYAIEKIDGHVIKLDILFKGNQKNIRIIGIYNPNDDKPTTKIIEAKLAKWMNEATNLDYEIIILGDFNESANTKKKKKKTPLTSTIIKHGLQDIHECLTAGKDMLNTWKSGEYSSRIDFIFLSEGLLEEIISHEILDIEDFETDHKALTIKFKVKEKIKSTRLDQLRSIKKTSRQIKLDQNDWTTIADKVEQHLENLETNQQLDREFIWDKIVELVNNEKKSRLTEKKTDNEKRKKNRKIDIIEHNIRKTVNKTINTLWKKRSSDDYKYSFKEFEENLEIENWGTTDTGNHNAVKIIKLIKSHDRIGIDQGEVWSPILWRIFYDALLSRLNVVKEETGYRICEERILDRTTKEKETFEIITNVTAFMDDTTLISSNKIQLEKMIEICHEFFHINDIKANVSKYELIKINNKEEDLIIKGEKINKINNEEEIDTWEYFFDTIIKE</sequence>
<dbReference type="InterPro" id="IPR036691">
    <property type="entry name" value="Endo/exonu/phosph_ase_sf"/>
</dbReference>
<proteinExistence type="inferred from homology"/>
<evidence type="ECO:0000256" key="1">
    <source>
        <dbReference type="ARBA" id="ARBA00001946"/>
    </source>
</evidence>
<comment type="cofactor">
    <cofactor evidence="1">
        <name>Mg(2+)</name>
        <dbReference type="ChEBI" id="CHEBI:18420"/>
    </cofactor>
</comment>
<dbReference type="GO" id="GO:0005634">
    <property type="term" value="C:nucleus"/>
    <property type="evidence" value="ECO:0007669"/>
    <property type="project" value="TreeGrafter"/>
</dbReference>
<dbReference type="VEuPathDB" id="FungiDB:RhiirA1_459091"/>
<dbReference type="InterPro" id="IPR005135">
    <property type="entry name" value="Endo/exonuclease/phosphatase"/>
</dbReference>
<dbReference type="GO" id="GO:0003906">
    <property type="term" value="F:DNA-(apurinic or apyrimidinic site) endonuclease activity"/>
    <property type="evidence" value="ECO:0007669"/>
    <property type="project" value="TreeGrafter"/>
</dbReference>
<dbReference type="GO" id="GO:0008311">
    <property type="term" value="F:double-stranded DNA 3'-5' DNA exonuclease activity"/>
    <property type="evidence" value="ECO:0007669"/>
    <property type="project" value="TreeGrafter"/>
</dbReference>
<dbReference type="VEuPathDB" id="FungiDB:RhiirA1_400373"/>
<dbReference type="InterPro" id="IPR004808">
    <property type="entry name" value="AP_endonuc_1"/>
</dbReference>
<keyword evidence="3" id="KW-0479">Metal-binding</keyword>
<keyword evidence="4" id="KW-0378">Hydrolase</keyword>
<name>A0A2I1GZ70_9GLOM</name>
<comment type="similarity">
    <text evidence="2">Belongs to the DNA repair enzymes AP/ExoA family.</text>
</comment>
<dbReference type="VEuPathDB" id="FungiDB:RhiirA1_453782"/>
<dbReference type="AlphaFoldDB" id="A0A2I1GZ70"/>
<feature type="region of interest" description="Disordered" evidence="6">
    <location>
        <begin position="158"/>
        <end position="186"/>
    </location>
</feature>
<feature type="compositionally biased region" description="Polar residues" evidence="6">
    <location>
        <begin position="199"/>
        <end position="216"/>
    </location>
</feature>